<reference evidence="2 3" key="1">
    <citation type="submission" date="2015-11" db="EMBL/GenBank/DDBJ databases">
        <title>Solirubrum puertoriconensis gen. nov. an environmental bacteria isolated in Puerto Rico.</title>
        <authorList>
            <person name="Cuebas-Irizarry M.F."/>
            <person name="Montalvo-Rodriguez R."/>
        </authorList>
    </citation>
    <scope>NUCLEOTIDE SEQUENCE [LARGE SCALE GENOMIC DNA]</scope>
    <source>
        <strain evidence="2 3">MC1A</strain>
    </source>
</reference>
<gene>
    <name evidence="2" type="ORF">ASU33_14515</name>
</gene>
<feature type="transmembrane region" description="Helical" evidence="1">
    <location>
        <begin position="311"/>
        <end position="332"/>
    </location>
</feature>
<dbReference type="Proteomes" id="UP000054223">
    <property type="component" value="Unassembled WGS sequence"/>
</dbReference>
<proteinExistence type="predicted"/>
<keyword evidence="1" id="KW-1133">Transmembrane helix</keyword>
<evidence type="ECO:0000256" key="1">
    <source>
        <dbReference type="SAM" id="Phobius"/>
    </source>
</evidence>
<dbReference type="GO" id="GO:0005886">
    <property type="term" value="C:plasma membrane"/>
    <property type="evidence" value="ECO:0007669"/>
    <property type="project" value="UniProtKB-SubCell"/>
</dbReference>
<evidence type="ECO:0000313" key="2">
    <source>
        <dbReference type="EMBL" id="KUG07546.1"/>
    </source>
</evidence>
<feature type="transmembrane region" description="Helical" evidence="1">
    <location>
        <begin position="191"/>
        <end position="212"/>
    </location>
</feature>
<keyword evidence="1" id="KW-0472">Membrane</keyword>
<dbReference type="EMBL" id="LNAL01000007">
    <property type="protein sequence ID" value="KUG07546.1"/>
    <property type="molecule type" value="Genomic_DNA"/>
</dbReference>
<feature type="transmembrane region" description="Helical" evidence="1">
    <location>
        <begin position="151"/>
        <end position="171"/>
    </location>
</feature>
<keyword evidence="3" id="KW-1185">Reference proteome</keyword>
<dbReference type="GO" id="GO:0016758">
    <property type="term" value="F:hexosyltransferase activity"/>
    <property type="evidence" value="ECO:0007669"/>
    <property type="project" value="InterPro"/>
</dbReference>
<feature type="transmembrane region" description="Helical" evidence="1">
    <location>
        <begin position="248"/>
        <end position="274"/>
    </location>
</feature>
<organism evidence="2 3">
    <name type="scientific">Solirubrum puertoriconensis</name>
    <dbReference type="NCBI Taxonomy" id="1751427"/>
    <lineage>
        <taxon>Bacteria</taxon>
        <taxon>Pseudomonadati</taxon>
        <taxon>Bacteroidota</taxon>
        <taxon>Cytophagia</taxon>
        <taxon>Cytophagales</taxon>
    </lineage>
</organism>
<feature type="transmembrane region" description="Helical" evidence="1">
    <location>
        <begin position="219"/>
        <end position="242"/>
    </location>
</feature>
<feature type="transmembrane region" description="Helical" evidence="1">
    <location>
        <begin position="344"/>
        <end position="364"/>
    </location>
</feature>
<feature type="transmembrane region" description="Helical" evidence="1">
    <location>
        <begin position="402"/>
        <end position="420"/>
    </location>
</feature>
<dbReference type="Pfam" id="PF26314">
    <property type="entry name" value="MptA_B_family"/>
    <property type="match status" value="1"/>
</dbReference>
<feature type="transmembrane region" description="Helical" evidence="1">
    <location>
        <begin position="47"/>
        <end position="65"/>
    </location>
</feature>
<dbReference type="AlphaFoldDB" id="A0A9X0HKD8"/>
<comment type="caution">
    <text evidence="2">The sequence shown here is derived from an EMBL/GenBank/DDBJ whole genome shotgun (WGS) entry which is preliminary data.</text>
</comment>
<sequence>MIVLCLALGALAYATPRQHTAQLLLLFGAATVAYAGLLHGRLPLRAGLLLAVLLRLLWLPVLPNLSDDYHRFRWDGALLVAGENPYQHRPHEYRAGGGMLANPPGITRELYGKLNSPRYYSVYPPISQAVFGAAVWLFPSSEFGQVVAMRMVLLLAEAATAVLLCLLLRRWQIPTSNCIVYLLHPLVITELAGNLHFEALVITGVLLVLWLLVKGRWGLAAAALGLAAATKLTPLLLLPLLIKRLGWAHAFGFGSVVALVLGLSFAPFASAVLVSNISRSLDLYFHSFEFNASVYYLLRTIGYWLSGYNQIALLGTWLAAAAFLGILAIAATETTPRLATLPKTFLLVLTLYYAFATTVHPWYLAPLVALSCFTTWRYPAAWAGAAVLSYATYRTAAYHEHLGLVALEYAVVLLFAWLDWHRSRRCGTTNHLAHQCCQ</sequence>
<protein>
    <recommendedName>
        <fullName evidence="4">DUF2029 domain-containing protein</fullName>
    </recommendedName>
</protein>
<evidence type="ECO:0008006" key="4">
    <source>
        <dbReference type="Google" id="ProtNLM"/>
    </source>
</evidence>
<accession>A0A9X0HKD8</accession>
<feature type="transmembrane region" description="Helical" evidence="1">
    <location>
        <begin position="24"/>
        <end position="40"/>
    </location>
</feature>
<keyword evidence="1" id="KW-0812">Transmembrane</keyword>
<name>A0A9X0HKD8_SOLP1</name>
<evidence type="ECO:0000313" key="3">
    <source>
        <dbReference type="Proteomes" id="UP000054223"/>
    </source>
</evidence>